<evidence type="ECO:0000313" key="2">
    <source>
        <dbReference type="Proteomes" id="UP000054321"/>
    </source>
</evidence>
<organism evidence="1 2">
    <name type="scientific">Oidiodendron maius (strain Zn)</name>
    <dbReference type="NCBI Taxonomy" id="913774"/>
    <lineage>
        <taxon>Eukaryota</taxon>
        <taxon>Fungi</taxon>
        <taxon>Dikarya</taxon>
        <taxon>Ascomycota</taxon>
        <taxon>Pezizomycotina</taxon>
        <taxon>Leotiomycetes</taxon>
        <taxon>Leotiomycetes incertae sedis</taxon>
        <taxon>Myxotrichaceae</taxon>
        <taxon>Oidiodendron</taxon>
    </lineage>
</organism>
<dbReference type="HOGENOM" id="CLU_858160_0_0_1"/>
<gene>
    <name evidence="1" type="ORF">OIDMADRAFT_174651</name>
</gene>
<evidence type="ECO:0000313" key="1">
    <source>
        <dbReference type="EMBL" id="KIN07723.1"/>
    </source>
</evidence>
<keyword evidence="2" id="KW-1185">Reference proteome</keyword>
<dbReference type="Proteomes" id="UP000054321">
    <property type="component" value="Unassembled WGS sequence"/>
</dbReference>
<reference evidence="1 2" key="1">
    <citation type="submission" date="2014-04" db="EMBL/GenBank/DDBJ databases">
        <authorList>
            <consortium name="DOE Joint Genome Institute"/>
            <person name="Kuo A."/>
            <person name="Martino E."/>
            <person name="Perotto S."/>
            <person name="Kohler A."/>
            <person name="Nagy L.G."/>
            <person name="Floudas D."/>
            <person name="Copeland A."/>
            <person name="Barry K.W."/>
            <person name="Cichocki N."/>
            <person name="Veneault-Fourrey C."/>
            <person name="LaButti K."/>
            <person name="Lindquist E.A."/>
            <person name="Lipzen A."/>
            <person name="Lundell T."/>
            <person name="Morin E."/>
            <person name="Murat C."/>
            <person name="Sun H."/>
            <person name="Tunlid A."/>
            <person name="Henrissat B."/>
            <person name="Grigoriev I.V."/>
            <person name="Hibbett D.S."/>
            <person name="Martin F."/>
            <person name="Nordberg H.P."/>
            <person name="Cantor M.N."/>
            <person name="Hua S.X."/>
        </authorList>
    </citation>
    <scope>NUCLEOTIDE SEQUENCE [LARGE SCALE GENOMIC DNA]</scope>
    <source>
        <strain evidence="1 2">Zn</strain>
    </source>
</reference>
<dbReference type="EMBL" id="KN832870">
    <property type="protein sequence ID" value="KIN07723.1"/>
    <property type="molecule type" value="Genomic_DNA"/>
</dbReference>
<reference evidence="2" key="2">
    <citation type="submission" date="2015-01" db="EMBL/GenBank/DDBJ databases">
        <title>Evolutionary Origins and Diversification of the Mycorrhizal Mutualists.</title>
        <authorList>
            <consortium name="DOE Joint Genome Institute"/>
            <consortium name="Mycorrhizal Genomics Consortium"/>
            <person name="Kohler A."/>
            <person name="Kuo A."/>
            <person name="Nagy L.G."/>
            <person name="Floudas D."/>
            <person name="Copeland A."/>
            <person name="Barry K.W."/>
            <person name="Cichocki N."/>
            <person name="Veneault-Fourrey C."/>
            <person name="LaButti K."/>
            <person name="Lindquist E.A."/>
            <person name="Lipzen A."/>
            <person name="Lundell T."/>
            <person name="Morin E."/>
            <person name="Murat C."/>
            <person name="Riley R."/>
            <person name="Ohm R."/>
            <person name="Sun H."/>
            <person name="Tunlid A."/>
            <person name="Henrissat B."/>
            <person name="Grigoriev I.V."/>
            <person name="Hibbett D.S."/>
            <person name="Martin F."/>
        </authorList>
    </citation>
    <scope>NUCLEOTIDE SEQUENCE [LARGE SCALE GENOMIC DNA]</scope>
    <source>
        <strain evidence="2">Zn</strain>
    </source>
</reference>
<name>A0A0C3E086_OIDMZ</name>
<dbReference type="AlphaFoldDB" id="A0A0C3E086"/>
<sequence length="324" mass="38036">MNKQSKQDLTEYLDLLVSFETTPSTFVFFLLNGRAEAHLDYPRVSISRPDIASASEFALRLVQKHRTFKLRHSESFLYVQKIIEILDRNPLTIENVFLRLYQHLSLTPRDLFYTFSSEFSLPIWSSAGRSYELLTRLRAIKDGLNSDAEKTILLALAPAYKRVSKNCDCFAESLLESGLVQVTRELLNIGDEITSNYMRFLYYESQERKEVDKILRALVRNGLLKCEWDHVIVALKDAALLYEDPEAAEYWRLHPLLPFALQELVDKESKTSFEKLKNAQCRQYQLISERWFTPEVEFMTFTLLSRSHYKCLQALRMIYSRKIW</sequence>
<dbReference type="InParanoid" id="A0A0C3E086"/>
<accession>A0A0C3E086</accession>
<proteinExistence type="predicted"/>
<protein>
    <submittedName>
        <fullName evidence="1">Uncharacterized protein</fullName>
    </submittedName>
</protein>